<dbReference type="InterPro" id="IPR047867">
    <property type="entry name" value="Ribosomal_uL22_bac/org-type"/>
</dbReference>
<name>A0ABQ9NK79_9PEZI</name>
<keyword evidence="2 4" id="KW-0689">Ribosomal protein</keyword>
<feature type="region of interest" description="Disordered" evidence="5">
    <location>
        <begin position="56"/>
        <end position="91"/>
    </location>
</feature>
<dbReference type="Pfam" id="PF00237">
    <property type="entry name" value="Ribosomal_L22"/>
    <property type="match status" value="1"/>
</dbReference>
<protein>
    <submittedName>
        <fullName evidence="6">39S ribosomal protein L22, mitochondrial</fullName>
    </submittedName>
</protein>
<dbReference type="EMBL" id="JAPDRL010000093">
    <property type="protein sequence ID" value="KAJ9657952.1"/>
    <property type="molecule type" value="Genomic_DNA"/>
</dbReference>
<proteinExistence type="inferred from homology"/>
<evidence type="ECO:0000256" key="3">
    <source>
        <dbReference type="ARBA" id="ARBA00023274"/>
    </source>
</evidence>
<dbReference type="Gene3D" id="3.90.470.10">
    <property type="entry name" value="Ribosomal protein L22/L17"/>
    <property type="match status" value="1"/>
</dbReference>
<keyword evidence="7" id="KW-1185">Reference proteome</keyword>
<dbReference type="GO" id="GO:0005840">
    <property type="term" value="C:ribosome"/>
    <property type="evidence" value="ECO:0007669"/>
    <property type="project" value="UniProtKB-KW"/>
</dbReference>
<dbReference type="PANTHER" id="PTHR13501:SF10">
    <property type="entry name" value="LARGE RIBOSOMAL SUBUNIT PROTEIN UL22M"/>
    <property type="match status" value="1"/>
</dbReference>
<evidence type="ECO:0000256" key="1">
    <source>
        <dbReference type="ARBA" id="ARBA00009451"/>
    </source>
</evidence>
<accession>A0ABQ9NK79</accession>
<feature type="compositionally biased region" description="Polar residues" evidence="5">
    <location>
        <begin position="58"/>
        <end position="67"/>
    </location>
</feature>
<evidence type="ECO:0000256" key="5">
    <source>
        <dbReference type="SAM" id="MobiDB-lite"/>
    </source>
</evidence>
<evidence type="ECO:0000313" key="7">
    <source>
        <dbReference type="Proteomes" id="UP001172684"/>
    </source>
</evidence>
<dbReference type="SUPFAM" id="SSF54843">
    <property type="entry name" value="Ribosomal protein L22"/>
    <property type="match status" value="1"/>
</dbReference>
<comment type="caution">
    <text evidence="6">The sequence shown here is derived from an EMBL/GenBank/DDBJ whole genome shotgun (WGS) entry which is preliminary data.</text>
</comment>
<dbReference type="PANTHER" id="PTHR13501">
    <property type="entry name" value="CHLOROPLAST 50S RIBOSOMAL PROTEIN L22-RELATED"/>
    <property type="match status" value="1"/>
</dbReference>
<gene>
    <name evidence="6" type="primary">mrpl22</name>
    <name evidence="6" type="ORF">H2201_007959</name>
</gene>
<dbReference type="Proteomes" id="UP001172684">
    <property type="component" value="Unassembled WGS sequence"/>
</dbReference>
<reference evidence="6" key="1">
    <citation type="submission" date="2022-10" db="EMBL/GenBank/DDBJ databases">
        <title>Culturing micro-colonial fungi from biological soil crusts in the Mojave desert and describing Neophaeococcomyces mojavensis, and introducing the new genera and species Taxawa tesnikishii.</title>
        <authorList>
            <person name="Kurbessoian T."/>
            <person name="Stajich J.E."/>
        </authorList>
    </citation>
    <scope>NUCLEOTIDE SEQUENCE</scope>
    <source>
        <strain evidence="6">TK_1</strain>
    </source>
</reference>
<organism evidence="6 7">
    <name type="scientific">Coniosporium apollinis</name>
    <dbReference type="NCBI Taxonomy" id="61459"/>
    <lineage>
        <taxon>Eukaryota</taxon>
        <taxon>Fungi</taxon>
        <taxon>Dikarya</taxon>
        <taxon>Ascomycota</taxon>
        <taxon>Pezizomycotina</taxon>
        <taxon>Dothideomycetes</taxon>
        <taxon>Dothideomycetes incertae sedis</taxon>
        <taxon>Coniosporium</taxon>
    </lineage>
</organism>
<evidence type="ECO:0000313" key="6">
    <source>
        <dbReference type="EMBL" id="KAJ9657952.1"/>
    </source>
</evidence>
<evidence type="ECO:0000256" key="2">
    <source>
        <dbReference type="ARBA" id="ARBA00022980"/>
    </source>
</evidence>
<keyword evidence="3 4" id="KW-0687">Ribonucleoprotein</keyword>
<feature type="compositionally biased region" description="Polar residues" evidence="5">
    <location>
        <begin position="82"/>
        <end position="91"/>
    </location>
</feature>
<dbReference type="InterPro" id="IPR001063">
    <property type="entry name" value="Ribosomal_uL22"/>
</dbReference>
<dbReference type="InterPro" id="IPR036394">
    <property type="entry name" value="Ribosomal_uL22_sf"/>
</dbReference>
<sequence>MKQDFAADTGTAVALRPLTCTCTCTSTSASSHHRLLQPSISRRTLFGGLFGQRKRNVNDPTLNQPSNPILDKYLKNKKPTAGPSQMTRGDLSSDSIFESARKTTREETVAKKAAGEVERDPSIMAAVLDPAPRSRERWLRKMVIRQVRKSGRLTKAQTLKQTERENLSKSPDFPTSLKKLGPLARQIAGKPIEDAIVQMRFSRKKVAQDVRKHLEYARDEAIVKRGMGLGAVEGRKGEPVEIELKDGKRKLVADRTGIYVDQAWVGKGMHTISYDYRARGRVNLMKNPFTSISVLLKEEATRVRLSEEMQKKRENRKVWVQLPDRPITAQRQYPCW</sequence>
<evidence type="ECO:0000256" key="4">
    <source>
        <dbReference type="RuleBase" id="RU004005"/>
    </source>
</evidence>
<comment type="similarity">
    <text evidence="1 4">Belongs to the universal ribosomal protein uL22 family.</text>
</comment>
<dbReference type="CDD" id="cd00336">
    <property type="entry name" value="Ribosomal_L22"/>
    <property type="match status" value="1"/>
</dbReference>